<geneLocation type="plasmid" evidence="2 4">
    <name>1</name>
</geneLocation>
<evidence type="ECO:0000313" key="2">
    <source>
        <dbReference type="EMBL" id="ADJ16688.1"/>
    </source>
</evidence>
<evidence type="ECO:0000313" key="4">
    <source>
        <dbReference type="Proteomes" id="UP000000390"/>
    </source>
</evidence>
<evidence type="ECO:0000313" key="3">
    <source>
        <dbReference type="EMBL" id="ELY40819.1"/>
    </source>
</evidence>
<keyword evidence="5" id="KW-1185">Reference proteome</keyword>
<proteinExistence type="predicted"/>
<keyword evidence="2" id="KW-0614">Plasmid</keyword>
<feature type="compositionally biased region" description="Basic and acidic residues" evidence="1">
    <location>
        <begin position="23"/>
        <end position="38"/>
    </location>
</feature>
<gene>
    <name evidence="2" type="ordered locus">HacjB3_16691</name>
    <name evidence="3" type="ORF">C497_02012</name>
</gene>
<dbReference type="AlphaFoldDB" id="D8JBN5"/>
<dbReference type="KEGG" id="hje:HacjB3_16691"/>
<feature type="region of interest" description="Disordered" evidence="1">
    <location>
        <begin position="1"/>
        <end position="54"/>
    </location>
</feature>
<dbReference type="Proteomes" id="UP000000390">
    <property type="component" value="Plasmid 1"/>
</dbReference>
<dbReference type="EMBL" id="AOHV01000008">
    <property type="protein sequence ID" value="ELY40819.1"/>
    <property type="molecule type" value="Genomic_DNA"/>
</dbReference>
<protein>
    <submittedName>
        <fullName evidence="2">Uncharacterized protein</fullName>
    </submittedName>
</protein>
<dbReference type="HOGENOM" id="CLU_2152527_0_0_2"/>
<accession>D8JBN5</accession>
<sequence length="111" mass="12656">MVHRPGKNMDSVPFHPAKRREKLRREGMMLGRDGERIGRQNSKRPAARKCDTRTVPSVGKPIFVTMRGVFEPMFPEKSSRSSTRFYPDFLQGNDIGNTLLESCQLAFEAVD</sequence>
<reference evidence="3 5" key="2">
    <citation type="journal article" date="2014" name="PLoS Genet.">
        <title>Phylogenetically driven sequencing of extremely halophilic archaea reveals strategies for static and dynamic osmo-response.</title>
        <authorList>
            <person name="Becker E.A."/>
            <person name="Seitzer P.M."/>
            <person name="Tritt A."/>
            <person name="Larsen D."/>
            <person name="Krusor M."/>
            <person name="Yao A.I."/>
            <person name="Wu D."/>
            <person name="Madern D."/>
            <person name="Eisen J.A."/>
            <person name="Darling A.E."/>
            <person name="Facciotti M.T."/>
        </authorList>
    </citation>
    <scope>NUCLEOTIDE SEQUENCE [LARGE SCALE GENOMIC DNA]</scope>
    <source>
        <strain evidence="3">B3</strain>
        <strain evidence="5">DSM 18796 / CECT 7217 / JCM 14584 / KCTC 4019 / B3</strain>
    </source>
</reference>
<dbReference type="EMBL" id="CP002063">
    <property type="protein sequence ID" value="ADJ16688.1"/>
    <property type="molecule type" value="Genomic_DNA"/>
</dbReference>
<evidence type="ECO:0000313" key="5">
    <source>
        <dbReference type="Proteomes" id="UP000011645"/>
    </source>
</evidence>
<dbReference type="Proteomes" id="UP000011645">
    <property type="component" value="Unassembled WGS sequence"/>
</dbReference>
<evidence type="ECO:0000256" key="1">
    <source>
        <dbReference type="SAM" id="MobiDB-lite"/>
    </source>
</evidence>
<reference evidence="2 4" key="1">
    <citation type="journal article" date="2010" name="J. Bacteriol.">
        <title>Complete genome sequence of Halalkalicoccus jeotgali B3(T), an extremely halophilic archaeon.</title>
        <authorList>
            <person name="Roh S.W."/>
            <person name="Nam Y.D."/>
            <person name="Nam S.H."/>
            <person name="Choi S.H."/>
            <person name="Park H.S."/>
            <person name="Bae J.W."/>
        </authorList>
    </citation>
    <scope>NUCLEOTIDE SEQUENCE [LARGE SCALE GENOMIC DNA]</scope>
    <source>
        <strain evidence="2">B3</strain>
        <strain evidence="4">DSM 18796 / CECT 7217 / JCM 14584 / KCTC 4019 / B3</strain>
        <plasmid evidence="4">1</plasmid>
    </source>
</reference>
<organism evidence="2 4">
    <name type="scientific">Halalkalicoccus jeotgali (strain DSM 18796 / CECT 7217 / JCM 14584 / KCTC 4019 / B3)</name>
    <dbReference type="NCBI Taxonomy" id="795797"/>
    <lineage>
        <taxon>Archaea</taxon>
        <taxon>Methanobacteriati</taxon>
        <taxon>Methanobacteriota</taxon>
        <taxon>Stenosarchaea group</taxon>
        <taxon>Halobacteria</taxon>
        <taxon>Halobacteriales</taxon>
        <taxon>Halococcaceae</taxon>
        <taxon>Halalkalicoccus</taxon>
    </lineage>
</organism>
<name>D8JBN5_HALJB</name>